<organism evidence="3 4">
    <name type="scientific">Tanacetum coccineum</name>
    <dbReference type="NCBI Taxonomy" id="301880"/>
    <lineage>
        <taxon>Eukaryota</taxon>
        <taxon>Viridiplantae</taxon>
        <taxon>Streptophyta</taxon>
        <taxon>Embryophyta</taxon>
        <taxon>Tracheophyta</taxon>
        <taxon>Spermatophyta</taxon>
        <taxon>Magnoliopsida</taxon>
        <taxon>eudicotyledons</taxon>
        <taxon>Gunneridae</taxon>
        <taxon>Pentapetalae</taxon>
        <taxon>asterids</taxon>
        <taxon>campanulids</taxon>
        <taxon>Asterales</taxon>
        <taxon>Asteraceae</taxon>
        <taxon>Asteroideae</taxon>
        <taxon>Anthemideae</taxon>
        <taxon>Anthemidinae</taxon>
        <taxon>Tanacetum</taxon>
    </lineage>
</organism>
<feature type="compositionally biased region" description="Basic and acidic residues" evidence="2">
    <location>
        <begin position="558"/>
        <end position="578"/>
    </location>
</feature>
<feature type="coiled-coil region" evidence="1">
    <location>
        <begin position="282"/>
        <end position="323"/>
    </location>
</feature>
<comment type="caution">
    <text evidence="3">The sequence shown here is derived from an EMBL/GenBank/DDBJ whole genome shotgun (WGS) entry which is preliminary data.</text>
</comment>
<reference evidence="3" key="2">
    <citation type="submission" date="2022-01" db="EMBL/GenBank/DDBJ databases">
        <authorList>
            <person name="Yamashiro T."/>
            <person name="Shiraishi A."/>
            <person name="Satake H."/>
            <person name="Nakayama K."/>
        </authorList>
    </citation>
    <scope>NUCLEOTIDE SEQUENCE</scope>
</reference>
<dbReference type="EMBL" id="BQNB010021626">
    <property type="protein sequence ID" value="GJU08377.1"/>
    <property type="molecule type" value="Genomic_DNA"/>
</dbReference>
<evidence type="ECO:0000313" key="3">
    <source>
        <dbReference type="EMBL" id="GJU08377.1"/>
    </source>
</evidence>
<dbReference type="Proteomes" id="UP001151760">
    <property type="component" value="Unassembled WGS sequence"/>
</dbReference>
<keyword evidence="1" id="KW-0175">Coiled coil</keyword>
<reference evidence="3" key="1">
    <citation type="journal article" date="2022" name="Int. J. Mol. Sci.">
        <title>Draft Genome of Tanacetum Coccineum: Genomic Comparison of Closely Related Tanacetum-Family Plants.</title>
        <authorList>
            <person name="Yamashiro T."/>
            <person name="Shiraishi A."/>
            <person name="Nakayama K."/>
            <person name="Satake H."/>
        </authorList>
    </citation>
    <scope>NUCLEOTIDE SEQUENCE</scope>
</reference>
<proteinExistence type="predicted"/>
<protein>
    <submittedName>
        <fullName evidence="3">Uncharacterized protein</fullName>
    </submittedName>
</protein>
<evidence type="ECO:0000256" key="2">
    <source>
        <dbReference type="SAM" id="MobiDB-lite"/>
    </source>
</evidence>
<keyword evidence="4" id="KW-1185">Reference proteome</keyword>
<feature type="region of interest" description="Disordered" evidence="2">
    <location>
        <begin position="522"/>
        <end position="541"/>
    </location>
</feature>
<feature type="compositionally biased region" description="Polar residues" evidence="2">
    <location>
        <begin position="209"/>
        <end position="228"/>
    </location>
</feature>
<sequence>MDTVRLRLLGLKIKRSPEVDKAATIWKLPVKDIGMRWDCRDEYNMEQKYGSAAYSSLGYGDIGNWGSRFFGKGLGSLSYGSANLNLGFGYFRDVVSGFWKCNTIYIIDKGFNMFGMDCGPSGYMYSVRNNVLISSGLPLSLGSMMVLVTRWTQDFCLYFGPRLLNVEDLQVMIIYRIKYMVHWFLVNAAVHKELGNSLVRAATTASSLEAEQDSGNITKTRSKATPNESSSLGTTSGGGPRCQETMRDTIAQTRFENVSKHSNDSLLARSNTLRNDEDSLKLNELMELCTNLQQRVLDLEKTKTTQQNKITSLKRMVKKLEQKKRSRTHGLKRLHKVGMSRRVESSGDEEDLVEDASKQERRINTVDFDEDITLVNVQHDADNEIFDVDTLSGDEVFAEQEVAVKGVNLTIDEVTLAQALAALKRLKPRVKEVVIEEPSVPVSAVSASIKAKVQDKGKGKMVEPKPMKPTKKKVQIMLNEEIILKLQAELVERLQAEEQEQFIIEEKATLFKELLEQRRKHFAAKRAEEKRNKPPTKTQQKKTMITYLKNMEDLVEGSSKRAGEELEQESTKNQKVDEDKDTTELQSLMEVIPDEEEVAIDAVPLATKSPKIVGCKIHKEGKKSYYQIMRADGKPQMYRIFSQMIKSFDREDLEDLRKLVKSRYGSTRPVEDLDLVLWNDLKTMFEPHVEDEI</sequence>
<feature type="region of interest" description="Disordered" evidence="2">
    <location>
        <begin position="557"/>
        <end position="582"/>
    </location>
</feature>
<evidence type="ECO:0000256" key="1">
    <source>
        <dbReference type="SAM" id="Coils"/>
    </source>
</evidence>
<gene>
    <name evidence="3" type="ORF">Tco_1124807</name>
</gene>
<name>A0ABQ5J767_9ASTR</name>
<feature type="region of interest" description="Disordered" evidence="2">
    <location>
        <begin position="209"/>
        <end position="243"/>
    </location>
</feature>
<accession>A0ABQ5J767</accession>
<evidence type="ECO:0000313" key="4">
    <source>
        <dbReference type="Proteomes" id="UP001151760"/>
    </source>
</evidence>